<dbReference type="Gene3D" id="3.30.710.10">
    <property type="entry name" value="Potassium Channel Kv1.1, Chain A"/>
    <property type="match status" value="1"/>
</dbReference>
<dbReference type="CDD" id="cd18186">
    <property type="entry name" value="BTB_POZ_ZBTB_KLHL-like"/>
    <property type="match status" value="1"/>
</dbReference>
<evidence type="ECO:0000313" key="3">
    <source>
        <dbReference type="EMBL" id="GAT43810.1"/>
    </source>
</evidence>
<dbReference type="SUPFAM" id="SSF54695">
    <property type="entry name" value="POZ domain"/>
    <property type="match status" value="1"/>
</dbReference>
<name>A0ABQ0KY76_MYCCL</name>
<evidence type="ECO:0000256" key="1">
    <source>
        <dbReference type="SAM" id="MobiDB-lite"/>
    </source>
</evidence>
<protein>
    <recommendedName>
        <fullName evidence="2">BTB domain-containing protein</fullName>
    </recommendedName>
</protein>
<organism evidence="3 4">
    <name type="scientific">Mycena chlorophos</name>
    <name type="common">Agaric fungus</name>
    <name type="synonym">Agaricus chlorophos</name>
    <dbReference type="NCBI Taxonomy" id="658473"/>
    <lineage>
        <taxon>Eukaryota</taxon>
        <taxon>Fungi</taxon>
        <taxon>Dikarya</taxon>
        <taxon>Basidiomycota</taxon>
        <taxon>Agaricomycotina</taxon>
        <taxon>Agaricomycetes</taxon>
        <taxon>Agaricomycetidae</taxon>
        <taxon>Agaricales</taxon>
        <taxon>Marasmiineae</taxon>
        <taxon>Mycenaceae</taxon>
        <taxon>Mycena</taxon>
    </lineage>
</organism>
<evidence type="ECO:0000259" key="2">
    <source>
        <dbReference type="PROSITE" id="PS50097"/>
    </source>
</evidence>
<proteinExistence type="predicted"/>
<reference evidence="3" key="1">
    <citation type="submission" date="2014-09" db="EMBL/GenBank/DDBJ databases">
        <title>Genome sequence of the luminous mushroom Mycena chlorophos for searching fungal bioluminescence genes.</title>
        <authorList>
            <person name="Tanaka Y."/>
            <person name="Kasuga D."/>
            <person name="Oba Y."/>
            <person name="Hase S."/>
            <person name="Sato K."/>
            <person name="Oba Y."/>
            <person name="Sakakibara Y."/>
        </authorList>
    </citation>
    <scope>NUCLEOTIDE SEQUENCE</scope>
</reference>
<sequence length="82" mass="9036">MADAPAPPKRARLIPESDAGADTPVGRSNKYWFNDGSVILQVESTHVQFRVSKGVLAMHSPVFRDMFSLPPPSNEPTRFKPS</sequence>
<evidence type="ECO:0000313" key="4">
    <source>
        <dbReference type="Proteomes" id="UP000815677"/>
    </source>
</evidence>
<gene>
    <name evidence="3" type="ORF">MCHLO_01477</name>
</gene>
<dbReference type="Pfam" id="PF00651">
    <property type="entry name" value="BTB"/>
    <property type="match status" value="1"/>
</dbReference>
<keyword evidence="4" id="KW-1185">Reference proteome</keyword>
<feature type="domain" description="BTB" evidence="2">
    <location>
        <begin position="36"/>
        <end position="68"/>
    </location>
</feature>
<feature type="region of interest" description="Disordered" evidence="1">
    <location>
        <begin position="1"/>
        <end position="26"/>
    </location>
</feature>
<dbReference type="InterPro" id="IPR000210">
    <property type="entry name" value="BTB/POZ_dom"/>
</dbReference>
<dbReference type="InterPro" id="IPR011333">
    <property type="entry name" value="SKP1/BTB/POZ_sf"/>
</dbReference>
<dbReference type="EMBL" id="DF839329">
    <property type="protein sequence ID" value="GAT43810.1"/>
    <property type="molecule type" value="Genomic_DNA"/>
</dbReference>
<accession>A0ABQ0KY76</accession>
<dbReference type="Proteomes" id="UP000815677">
    <property type="component" value="Unassembled WGS sequence"/>
</dbReference>
<dbReference type="PROSITE" id="PS50097">
    <property type="entry name" value="BTB"/>
    <property type="match status" value="1"/>
</dbReference>